<dbReference type="Proteomes" id="UP000821845">
    <property type="component" value="Chromosome 1"/>
</dbReference>
<sequence>MFPWGRRRLVRVHSQIMGSQSAERVSPTAAYSEEERSAYGSRSTTGQPMPKQLSCDSAVAGDCPVMLLNVEVLDEDNRPQQQPLPLQPRYSEPISPDRLERERERMERMERLERLEREEEDRPRWQQSIERPAASPPAGAMSPIAGAASPSAVQQQFVRPPTVASPRPPMPMGALSPSGSRPRLAMSPLMSPRSPSRQYLYPGQPPVMSRPVSGRVSPLTPRSGARSPSWPFMSDRQVMAARQYRKERHNLLEWIMTWVFVVTLAVVLLAILVFYASWQTRLDKKMQEHLNLLQRLSHSPRFGSAVFNELYKVDLPTEVSLRTILKTITDLRYVAGTETESPVTTYVDRFMKDNKINNTKIFTYVVSLSHPSTTERNKVQFVDNDRNILIDFTDEEPSYLGKNMGPQLAYSAFGRSGTVTETILYGNRCFPEDLEYLAKIAENLLWSSALLCRYSTTESPGVAVAAAERRGVRAVLLFSDPHDISGGGGSSAFPQSWWMPSTAIRRASVRMPQDIGDPASPGFASRYRYVVFGVPLDSWGGGAVAPGSALAQALGLCYIINKQYMSRKHPWRPRRTIVFGAWDAHEFGEVGATEFIEGQLHKMSARTVAYLNSDICTSVFSKPFREAGKWVPHYRNTSYYNAWYTDLHAAAGESGQPE</sequence>
<gene>
    <name evidence="1" type="ORF">HPB50_017598</name>
</gene>
<accession>A0ACB7TPC9</accession>
<name>A0ACB7TPC9_HYAAI</name>
<evidence type="ECO:0000313" key="2">
    <source>
        <dbReference type="Proteomes" id="UP000821845"/>
    </source>
</evidence>
<dbReference type="EMBL" id="CM023481">
    <property type="protein sequence ID" value="KAH6947212.1"/>
    <property type="molecule type" value="Genomic_DNA"/>
</dbReference>
<evidence type="ECO:0000313" key="1">
    <source>
        <dbReference type="EMBL" id="KAH6947212.1"/>
    </source>
</evidence>
<protein>
    <submittedName>
        <fullName evidence="1">Uncharacterized protein</fullName>
    </submittedName>
</protein>
<keyword evidence="2" id="KW-1185">Reference proteome</keyword>
<comment type="caution">
    <text evidence="1">The sequence shown here is derived from an EMBL/GenBank/DDBJ whole genome shotgun (WGS) entry which is preliminary data.</text>
</comment>
<proteinExistence type="predicted"/>
<organism evidence="1 2">
    <name type="scientific">Hyalomma asiaticum</name>
    <name type="common">Tick</name>
    <dbReference type="NCBI Taxonomy" id="266040"/>
    <lineage>
        <taxon>Eukaryota</taxon>
        <taxon>Metazoa</taxon>
        <taxon>Ecdysozoa</taxon>
        <taxon>Arthropoda</taxon>
        <taxon>Chelicerata</taxon>
        <taxon>Arachnida</taxon>
        <taxon>Acari</taxon>
        <taxon>Parasitiformes</taxon>
        <taxon>Ixodida</taxon>
        <taxon>Ixodoidea</taxon>
        <taxon>Ixodidae</taxon>
        <taxon>Hyalomminae</taxon>
        <taxon>Hyalomma</taxon>
    </lineage>
</organism>
<reference evidence="1" key="1">
    <citation type="submission" date="2020-05" db="EMBL/GenBank/DDBJ databases">
        <title>Large-scale comparative analyses of tick genomes elucidate their genetic diversity and vector capacities.</title>
        <authorList>
            <person name="Jia N."/>
            <person name="Wang J."/>
            <person name="Shi W."/>
            <person name="Du L."/>
            <person name="Sun Y."/>
            <person name="Zhan W."/>
            <person name="Jiang J."/>
            <person name="Wang Q."/>
            <person name="Zhang B."/>
            <person name="Ji P."/>
            <person name="Sakyi L.B."/>
            <person name="Cui X."/>
            <person name="Yuan T."/>
            <person name="Jiang B."/>
            <person name="Yang W."/>
            <person name="Lam T.T.-Y."/>
            <person name="Chang Q."/>
            <person name="Ding S."/>
            <person name="Wang X."/>
            <person name="Zhu J."/>
            <person name="Ruan X."/>
            <person name="Zhao L."/>
            <person name="Wei J."/>
            <person name="Que T."/>
            <person name="Du C."/>
            <person name="Cheng J."/>
            <person name="Dai P."/>
            <person name="Han X."/>
            <person name="Huang E."/>
            <person name="Gao Y."/>
            <person name="Liu J."/>
            <person name="Shao H."/>
            <person name="Ye R."/>
            <person name="Li L."/>
            <person name="Wei W."/>
            <person name="Wang X."/>
            <person name="Wang C."/>
            <person name="Yang T."/>
            <person name="Huo Q."/>
            <person name="Li W."/>
            <person name="Guo W."/>
            <person name="Chen H."/>
            <person name="Zhou L."/>
            <person name="Ni X."/>
            <person name="Tian J."/>
            <person name="Zhou Y."/>
            <person name="Sheng Y."/>
            <person name="Liu T."/>
            <person name="Pan Y."/>
            <person name="Xia L."/>
            <person name="Li J."/>
            <person name="Zhao F."/>
            <person name="Cao W."/>
        </authorList>
    </citation>
    <scope>NUCLEOTIDE SEQUENCE</scope>
    <source>
        <strain evidence="1">Hyas-2018</strain>
    </source>
</reference>